<gene>
    <name evidence="2" type="ORF">SAMN05216276_108421</name>
</gene>
<reference evidence="2 3" key="1">
    <citation type="submission" date="2017-06" db="EMBL/GenBank/DDBJ databases">
        <authorList>
            <person name="Kim H.J."/>
            <person name="Triplett B.A."/>
        </authorList>
    </citation>
    <scope>NUCLEOTIDE SEQUENCE [LARGE SCALE GENOMIC DNA]</scope>
    <source>
        <strain evidence="2 3">CGMCC 4.2132</strain>
    </source>
</reference>
<feature type="compositionally biased region" description="Low complexity" evidence="1">
    <location>
        <begin position="21"/>
        <end position="31"/>
    </location>
</feature>
<evidence type="ECO:0000313" key="3">
    <source>
        <dbReference type="Proteomes" id="UP000198282"/>
    </source>
</evidence>
<sequence>MIPVVVRKHHSPPDDTPVEAPPAVRKVVPRAPVKPPAPPVRRTPHRELAKAEEPCPGEWRETWLWEVCKEHVRQEA</sequence>
<dbReference type="AlphaFoldDB" id="A0A239P384"/>
<organism evidence="2 3">
    <name type="scientific">Streptosporangium subroseum</name>
    <dbReference type="NCBI Taxonomy" id="106412"/>
    <lineage>
        <taxon>Bacteria</taxon>
        <taxon>Bacillati</taxon>
        <taxon>Actinomycetota</taxon>
        <taxon>Actinomycetes</taxon>
        <taxon>Streptosporangiales</taxon>
        <taxon>Streptosporangiaceae</taxon>
        <taxon>Streptosporangium</taxon>
    </lineage>
</organism>
<name>A0A239P384_9ACTN</name>
<feature type="region of interest" description="Disordered" evidence="1">
    <location>
        <begin position="1"/>
        <end position="53"/>
    </location>
</feature>
<proteinExistence type="predicted"/>
<accession>A0A239P384</accession>
<feature type="compositionally biased region" description="Pro residues" evidence="1">
    <location>
        <begin position="32"/>
        <end position="41"/>
    </location>
</feature>
<evidence type="ECO:0000313" key="2">
    <source>
        <dbReference type="EMBL" id="SNT61546.1"/>
    </source>
</evidence>
<keyword evidence="3" id="KW-1185">Reference proteome</keyword>
<dbReference type="Proteomes" id="UP000198282">
    <property type="component" value="Unassembled WGS sequence"/>
</dbReference>
<protein>
    <submittedName>
        <fullName evidence="2">Uncharacterized protein</fullName>
    </submittedName>
</protein>
<feature type="compositionally biased region" description="Basic residues" evidence="1">
    <location>
        <begin position="1"/>
        <end position="10"/>
    </location>
</feature>
<dbReference type="EMBL" id="FZOD01000084">
    <property type="protein sequence ID" value="SNT61546.1"/>
    <property type="molecule type" value="Genomic_DNA"/>
</dbReference>
<evidence type="ECO:0000256" key="1">
    <source>
        <dbReference type="SAM" id="MobiDB-lite"/>
    </source>
</evidence>